<protein>
    <submittedName>
        <fullName evidence="1">Uncharacterized protein</fullName>
    </submittedName>
</protein>
<evidence type="ECO:0000313" key="1">
    <source>
        <dbReference type="EMBL" id="SUA19971.1"/>
    </source>
</evidence>
<sequence>MGILRCRNAQTLLQIDLARCGNEQVLSAHDVGNALFGIVGNDGELVCPVTVCTEQDEIADVAGEVWV</sequence>
<organism evidence="1">
    <name type="scientific">Neisseria gonorrhoeae</name>
    <dbReference type="NCBI Taxonomy" id="485"/>
    <lineage>
        <taxon>Bacteria</taxon>
        <taxon>Pseudomonadati</taxon>
        <taxon>Pseudomonadota</taxon>
        <taxon>Betaproteobacteria</taxon>
        <taxon>Neisseriales</taxon>
        <taxon>Neisseriaceae</taxon>
        <taxon>Neisseria</taxon>
    </lineage>
</organism>
<proteinExistence type="predicted"/>
<accession>A0A378VUV0</accession>
<dbReference type="EMBL" id="UGRI01000001">
    <property type="protein sequence ID" value="SUA19971.1"/>
    <property type="molecule type" value="Genomic_DNA"/>
</dbReference>
<name>A0A378VUV0_NEIGO</name>
<dbReference type="AlphaFoldDB" id="A0A378VUV0"/>
<reference evidence="1" key="1">
    <citation type="submission" date="2018-06" db="EMBL/GenBank/DDBJ databases">
        <authorList>
            <consortium name="Pathogen Informatics"/>
            <person name="Doyle S."/>
        </authorList>
    </citation>
    <scope>NUCLEOTIDE SEQUENCE [LARGE SCALE GENOMIC DNA]</scope>
    <source>
        <strain evidence="1">NCTC11421</strain>
    </source>
</reference>
<gene>
    <name evidence="1" type="ORF">NCTC11421_00048</name>
</gene>